<evidence type="ECO:0000256" key="1">
    <source>
        <dbReference type="ARBA" id="ARBA00009199"/>
    </source>
</evidence>
<dbReference type="SUPFAM" id="SSF75304">
    <property type="entry name" value="Amidase signature (AS) enzymes"/>
    <property type="match status" value="1"/>
</dbReference>
<evidence type="ECO:0000313" key="3">
    <source>
        <dbReference type="EMBL" id="MBM9468517.1"/>
    </source>
</evidence>
<reference evidence="3" key="1">
    <citation type="submission" date="2021-01" db="EMBL/GenBank/DDBJ databases">
        <title>YIM 132084 draft genome.</title>
        <authorList>
            <person name="An D."/>
        </authorList>
    </citation>
    <scope>NUCLEOTIDE SEQUENCE</scope>
    <source>
        <strain evidence="3">YIM 132084</strain>
    </source>
</reference>
<evidence type="ECO:0000259" key="2">
    <source>
        <dbReference type="Pfam" id="PF01425"/>
    </source>
</evidence>
<dbReference type="InterPro" id="IPR023631">
    <property type="entry name" value="Amidase_dom"/>
</dbReference>
<sequence>MTVPPSSPALHTMSAAALTTAYADGSLTPTEVAESALDRADLAAERYAAMASVDLDGALRAARESTARWRAGRPLGPADGVPISFKDSFHVAGLPRWHGTAVSPGPRSQADAAPVRRAREAGMVLVGKTTTPDYAMLMSGLSSQHGVIRNPWDPGSNPAGSSSGAGPSVVSGAVTVAVGTDMIGSVRLPAAVCGLASLKPTQGRIAYDPAGDHRSAGPMARTVDDVELALTVLGRFDDVDQYALPGRYETVSPTPDLTGRRIGVVRSLSWGTSVDEQTLAAVGDAAAALAAAGAQLVELDDLDVTAEDHRAVAWFAVEQGLPDYLARTAADRGRILPAVGRLLEGAFSRTAVDVAMDRHRIAVASERLRRQFTGLDFVLSPVLPVRAFPAEALAPEIDAPELERSVAHMGFACWFNRLGRPAGTVPVRLPDDGGVPVSVQIAGRRFDDAGVLAVLRRLERARGADIDWPGVRP</sequence>
<dbReference type="AlphaFoldDB" id="A0A938YHM5"/>
<dbReference type="RefSeq" id="WP_205261473.1">
    <property type="nucleotide sequence ID" value="NZ_JAERWK010000019.1"/>
</dbReference>
<dbReference type="PANTHER" id="PTHR11895:SF7">
    <property type="entry name" value="GLUTAMYL-TRNA(GLN) AMIDOTRANSFERASE SUBUNIT A, MITOCHONDRIAL"/>
    <property type="match status" value="1"/>
</dbReference>
<name>A0A938YHM5_9ACTN</name>
<dbReference type="PANTHER" id="PTHR11895">
    <property type="entry name" value="TRANSAMIDASE"/>
    <property type="match status" value="1"/>
</dbReference>
<keyword evidence="4" id="KW-1185">Reference proteome</keyword>
<comment type="similarity">
    <text evidence="1">Belongs to the amidase family.</text>
</comment>
<evidence type="ECO:0000313" key="4">
    <source>
        <dbReference type="Proteomes" id="UP000663792"/>
    </source>
</evidence>
<dbReference type="Proteomes" id="UP000663792">
    <property type="component" value="Unassembled WGS sequence"/>
</dbReference>
<organism evidence="3 4">
    <name type="scientific">Nakamurella leprariae</name>
    <dbReference type="NCBI Taxonomy" id="2803911"/>
    <lineage>
        <taxon>Bacteria</taxon>
        <taxon>Bacillati</taxon>
        <taxon>Actinomycetota</taxon>
        <taxon>Actinomycetes</taxon>
        <taxon>Nakamurellales</taxon>
        <taxon>Nakamurellaceae</taxon>
        <taxon>Nakamurella</taxon>
    </lineage>
</organism>
<dbReference type="GO" id="GO:0003824">
    <property type="term" value="F:catalytic activity"/>
    <property type="evidence" value="ECO:0007669"/>
    <property type="project" value="InterPro"/>
</dbReference>
<protein>
    <recommendedName>
        <fullName evidence="2">Amidase domain-containing protein</fullName>
    </recommendedName>
</protein>
<comment type="caution">
    <text evidence="3">The sequence shown here is derived from an EMBL/GenBank/DDBJ whole genome shotgun (WGS) entry which is preliminary data.</text>
</comment>
<gene>
    <name evidence="3" type="ORF">JL106_14630</name>
</gene>
<dbReference type="InterPro" id="IPR000120">
    <property type="entry name" value="Amidase"/>
</dbReference>
<dbReference type="Pfam" id="PF01425">
    <property type="entry name" value="Amidase"/>
    <property type="match status" value="1"/>
</dbReference>
<proteinExistence type="inferred from homology"/>
<dbReference type="Gene3D" id="3.90.1300.10">
    <property type="entry name" value="Amidase signature (AS) domain"/>
    <property type="match status" value="1"/>
</dbReference>
<dbReference type="InterPro" id="IPR036928">
    <property type="entry name" value="AS_sf"/>
</dbReference>
<dbReference type="EMBL" id="JAERWK010000019">
    <property type="protein sequence ID" value="MBM9468517.1"/>
    <property type="molecule type" value="Genomic_DNA"/>
</dbReference>
<accession>A0A938YHM5</accession>
<feature type="domain" description="Amidase" evidence="2">
    <location>
        <begin position="31"/>
        <end position="452"/>
    </location>
</feature>